<dbReference type="Proteomes" id="UP000813461">
    <property type="component" value="Unassembled WGS sequence"/>
</dbReference>
<protein>
    <submittedName>
        <fullName evidence="2">Uncharacterized protein</fullName>
    </submittedName>
</protein>
<proteinExistence type="predicted"/>
<feature type="signal peptide" evidence="1">
    <location>
        <begin position="1"/>
        <end position="19"/>
    </location>
</feature>
<dbReference type="EMBL" id="JAGMVJ010000004">
    <property type="protein sequence ID" value="KAH7091268.1"/>
    <property type="molecule type" value="Genomic_DNA"/>
</dbReference>
<evidence type="ECO:0000256" key="1">
    <source>
        <dbReference type="SAM" id="SignalP"/>
    </source>
</evidence>
<reference evidence="2" key="1">
    <citation type="journal article" date="2021" name="Nat. Commun.">
        <title>Genetic determinants of endophytism in the Arabidopsis root mycobiome.</title>
        <authorList>
            <person name="Mesny F."/>
            <person name="Miyauchi S."/>
            <person name="Thiergart T."/>
            <person name="Pickel B."/>
            <person name="Atanasova L."/>
            <person name="Karlsson M."/>
            <person name="Huettel B."/>
            <person name="Barry K.W."/>
            <person name="Haridas S."/>
            <person name="Chen C."/>
            <person name="Bauer D."/>
            <person name="Andreopoulos W."/>
            <person name="Pangilinan J."/>
            <person name="LaButti K."/>
            <person name="Riley R."/>
            <person name="Lipzen A."/>
            <person name="Clum A."/>
            <person name="Drula E."/>
            <person name="Henrissat B."/>
            <person name="Kohler A."/>
            <person name="Grigoriev I.V."/>
            <person name="Martin F.M."/>
            <person name="Hacquard S."/>
        </authorList>
    </citation>
    <scope>NUCLEOTIDE SEQUENCE</scope>
    <source>
        <strain evidence="2">MPI-SDFR-AT-0120</strain>
    </source>
</reference>
<feature type="chain" id="PRO_5035450863" evidence="1">
    <location>
        <begin position="20"/>
        <end position="719"/>
    </location>
</feature>
<accession>A0A8K0REV5</accession>
<organism evidence="2 3">
    <name type="scientific">Paraphoma chrysanthemicola</name>
    <dbReference type="NCBI Taxonomy" id="798071"/>
    <lineage>
        <taxon>Eukaryota</taxon>
        <taxon>Fungi</taxon>
        <taxon>Dikarya</taxon>
        <taxon>Ascomycota</taxon>
        <taxon>Pezizomycotina</taxon>
        <taxon>Dothideomycetes</taxon>
        <taxon>Pleosporomycetidae</taxon>
        <taxon>Pleosporales</taxon>
        <taxon>Pleosporineae</taxon>
        <taxon>Phaeosphaeriaceae</taxon>
        <taxon>Paraphoma</taxon>
    </lineage>
</organism>
<comment type="caution">
    <text evidence="2">The sequence shown here is derived from an EMBL/GenBank/DDBJ whole genome shotgun (WGS) entry which is preliminary data.</text>
</comment>
<name>A0A8K0REV5_9PLEO</name>
<dbReference type="AlphaFoldDB" id="A0A8K0REV5"/>
<evidence type="ECO:0000313" key="3">
    <source>
        <dbReference type="Proteomes" id="UP000813461"/>
    </source>
</evidence>
<dbReference type="OrthoDB" id="3763389at2759"/>
<keyword evidence="1" id="KW-0732">Signal</keyword>
<gene>
    <name evidence="2" type="ORF">FB567DRAFT_625833</name>
</gene>
<sequence length="719" mass="78093">MRVPHLLVGLAGLAGMALASPTPVDGLSSAGGPGEVKLCYTVERCVTLSANNICVFIPGEIGHMVRKIYQQAGSICRYFDRNCNSEPVVEINSHAGFQYVELEGWVGNQIGYVKCLGGWHTGIEEQAGQLQARDMKPPRMYAGDVRIENWQNGGAATVWLRALDIDRLTQGPFSTCTYHKSQTSCSADNKVVTISSANFDFTPSIPQYAKLIGAVYCHQTGAPPGASIEAGPAAPRLQARDLTPGNVRGCSPDNNCQYVQPALHCKQFPSGLAKNLASILQWKHSICKYYESADCSSSLLTTATAGDQDYSVDMSWKIGERITSVYCEVQGVNADGVGETIHHVSSIEADASSTSLVTRANVWSPVDGPGRKNDSPLKVCHDINLGGKCFLYSQPPACVNNPFNVDAIESFHLDQDWRCAFYSINDCSADKGPPRYVDSKNGPITVNDVDYWISSITCMRSPFHGIDLDATPTLQARTDNTAASMIPNPTQKDEYYLLLFHDVNFGGKVFGYTGNVCANNPFNVDAIESLVLYKGWRCAFYSINDCSQDKGPPRYVDSKNGDVAIADVDYWISSITCMPSPYEPASSTHAELQARGETTCTKPGDATICDFSAFTACATIANALNTCQPVSTEYGAPASLIQYKGAVCKWYESVGCCRDNPAAKFRLVDSRNGTVSIGDTGEKAKMKSVSLDIVLEQIEGKDLMGRNEQEKNQTRRQTV</sequence>
<evidence type="ECO:0000313" key="2">
    <source>
        <dbReference type="EMBL" id="KAH7091268.1"/>
    </source>
</evidence>
<keyword evidence="3" id="KW-1185">Reference proteome</keyword>